<reference evidence="1 2" key="2">
    <citation type="submission" date="2017-10" db="EMBL/GenBank/DDBJ databases">
        <title>Extensive intraspecific genome diversity in a model arbuscular mycorrhizal fungus.</title>
        <authorList>
            <person name="Chen E.C.H."/>
            <person name="Morin E."/>
            <person name="Baudet D."/>
            <person name="Noel J."/>
            <person name="Ndikumana S."/>
            <person name="Charron P."/>
            <person name="St-Onge C."/>
            <person name="Giorgi J."/>
            <person name="Grigoriev I.V."/>
            <person name="Roux C."/>
            <person name="Martin F.M."/>
            <person name="Corradi N."/>
        </authorList>
    </citation>
    <scope>NUCLEOTIDE SEQUENCE [LARGE SCALE GENOMIC DNA]</scope>
    <source>
        <strain evidence="1 2">C2</strain>
    </source>
</reference>
<dbReference type="OrthoDB" id="2349846at2759"/>
<protein>
    <submittedName>
        <fullName evidence="1">Uncharacterized protein</fullName>
    </submittedName>
</protein>
<organism evidence="1 2">
    <name type="scientific">Rhizophagus irregularis</name>
    <dbReference type="NCBI Taxonomy" id="588596"/>
    <lineage>
        <taxon>Eukaryota</taxon>
        <taxon>Fungi</taxon>
        <taxon>Fungi incertae sedis</taxon>
        <taxon>Mucoromycota</taxon>
        <taxon>Glomeromycotina</taxon>
        <taxon>Glomeromycetes</taxon>
        <taxon>Glomerales</taxon>
        <taxon>Glomeraceae</taxon>
        <taxon>Rhizophagus</taxon>
    </lineage>
</organism>
<gene>
    <name evidence="1" type="ORF">RhiirC2_761516</name>
</gene>
<sequence>MKSSVSLQIDIPRLKIDDNDLHEPKNSNIHYDDIISTEFPESLQIDISRSNFPETKNSDDHYKHNDNINNLESSASISLQIDISQLNIYEDDRNSKNKDQNIL</sequence>
<comment type="caution">
    <text evidence="1">The sequence shown here is derived from an EMBL/GenBank/DDBJ whole genome shotgun (WGS) entry which is preliminary data.</text>
</comment>
<evidence type="ECO:0000313" key="1">
    <source>
        <dbReference type="EMBL" id="PKK60713.1"/>
    </source>
</evidence>
<dbReference type="EMBL" id="LLXL01002486">
    <property type="protein sequence ID" value="PKK60713.1"/>
    <property type="molecule type" value="Genomic_DNA"/>
</dbReference>
<dbReference type="Proteomes" id="UP000233469">
    <property type="component" value="Unassembled WGS sequence"/>
</dbReference>
<proteinExistence type="predicted"/>
<dbReference type="AlphaFoldDB" id="A0A2N1MGD7"/>
<name>A0A2N1MGD7_9GLOM</name>
<accession>A0A2N1MGD7</accession>
<evidence type="ECO:0000313" key="2">
    <source>
        <dbReference type="Proteomes" id="UP000233469"/>
    </source>
</evidence>
<reference evidence="1 2" key="1">
    <citation type="submission" date="2016-04" db="EMBL/GenBank/DDBJ databases">
        <title>Genome analyses suggest a sexual origin of heterokaryosis in a supposedly ancient asexual fungus.</title>
        <authorList>
            <person name="Ropars J."/>
            <person name="Sedzielewska K."/>
            <person name="Noel J."/>
            <person name="Charron P."/>
            <person name="Farinelli L."/>
            <person name="Marton T."/>
            <person name="Kruger M."/>
            <person name="Pelin A."/>
            <person name="Brachmann A."/>
            <person name="Corradi N."/>
        </authorList>
    </citation>
    <scope>NUCLEOTIDE SEQUENCE [LARGE SCALE GENOMIC DNA]</scope>
    <source>
        <strain evidence="1 2">C2</strain>
    </source>
</reference>